<dbReference type="KEGG" id="jre:118347663"/>
<gene>
    <name evidence="4" type="primary">LOC118347663</name>
</gene>
<evidence type="ECO:0000313" key="3">
    <source>
        <dbReference type="Proteomes" id="UP000235220"/>
    </source>
</evidence>
<evidence type="ECO:0000256" key="1">
    <source>
        <dbReference type="SAM" id="MobiDB-lite"/>
    </source>
</evidence>
<dbReference type="OrthoDB" id="1750606at2759"/>
<organism evidence="3 4">
    <name type="scientific">Juglans regia</name>
    <name type="common">English walnut</name>
    <dbReference type="NCBI Taxonomy" id="51240"/>
    <lineage>
        <taxon>Eukaryota</taxon>
        <taxon>Viridiplantae</taxon>
        <taxon>Streptophyta</taxon>
        <taxon>Embryophyta</taxon>
        <taxon>Tracheophyta</taxon>
        <taxon>Spermatophyta</taxon>
        <taxon>Magnoliopsida</taxon>
        <taxon>eudicotyledons</taxon>
        <taxon>Gunneridae</taxon>
        <taxon>Pentapetalae</taxon>
        <taxon>rosids</taxon>
        <taxon>fabids</taxon>
        <taxon>Fagales</taxon>
        <taxon>Juglandaceae</taxon>
        <taxon>Juglans</taxon>
    </lineage>
</organism>
<protein>
    <submittedName>
        <fullName evidence="4">Uncharacterized protein At4g02000-like</fullName>
    </submittedName>
</protein>
<evidence type="ECO:0000313" key="4">
    <source>
        <dbReference type="RefSeq" id="XP_035543571.1"/>
    </source>
</evidence>
<name>A0A6P9E8B9_JUGRE</name>
<feature type="region of interest" description="Disordered" evidence="1">
    <location>
        <begin position="152"/>
        <end position="186"/>
    </location>
</feature>
<dbReference type="InterPro" id="IPR025836">
    <property type="entry name" value="Zn_knuckle_CX2CX4HX4C"/>
</dbReference>
<dbReference type="Pfam" id="PF14392">
    <property type="entry name" value="zf-CCHC_4"/>
    <property type="match status" value="1"/>
</dbReference>
<reference evidence="4" key="1">
    <citation type="submission" date="2025-08" db="UniProtKB">
        <authorList>
            <consortium name="RefSeq"/>
        </authorList>
    </citation>
    <scope>IDENTIFICATION</scope>
    <source>
        <tissue evidence="4">Leaves</tissue>
    </source>
</reference>
<dbReference type="AlphaFoldDB" id="A0A6P9E8B9"/>
<evidence type="ECO:0000259" key="2">
    <source>
        <dbReference type="Pfam" id="PF14392"/>
    </source>
</evidence>
<dbReference type="Proteomes" id="UP000235220">
    <property type="component" value="Chromosome 2"/>
</dbReference>
<feature type="domain" description="Zinc knuckle CX2CX4HX4C" evidence="2">
    <location>
        <begin position="98"/>
        <end position="132"/>
    </location>
</feature>
<dbReference type="PANTHER" id="PTHR31286">
    <property type="entry name" value="GLYCINE-RICH CELL WALL STRUCTURAL PROTEIN 1.8-LIKE"/>
    <property type="match status" value="1"/>
</dbReference>
<keyword evidence="3" id="KW-1185">Reference proteome</keyword>
<dbReference type="PANTHER" id="PTHR31286:SF62">
    <property type="entry name" value="ZINC FINGER, CCHC-TYPE-LIKE PROTEIN"/>
    <property type="match status" value="1"/>
</dbReference>
<dbReference type="RefSeq" id="XP_035543571.1">
    <property type="nucleotide sequence ID" value="XM_035687678.1"/>
</dbReference>
<dbReference type="InParanoid" id="A0A6P9E8B9"/>
<proteinExistence type="predicted"/>
<dbReference type="GeneID" id="118347663"/>
<sequence>MRVLGGCPWLFDNHLFVLKDFDGEMQPSKIDFDHACLWIQMLNLPLSYMNKEMGELIGRSLGEVLEVDVQEDGLAWGRCLRVRVECDLRRHLAQGRTIDVDGKTSWVPFQYEKLPRLCFNCGMKFHDKDGCKERDGNSDQYGVWLRALPQMRKGAARNRDQRGSDYNEQRSGSEKNEKGVESERGGMEDVIGQEGEESNEGLKVQPNVMLSMVNEERSDNFAEGKEIYNVEVESKMQMERRSSNTKD</sequence>
<feature type="compositionally biased region" description="Basic and acidic residues" evidence="1">
    <location>
        <begin position="157"/>
        <end position="186"/>
    </location>
</feature>
<dbReference type="InterPro" id="IPR040256">
    <property type="entry name" value="At4g02000-like"/>
</dbReference>
<accession>A0A6P9E8B9</accession>